<name>A0ABQ3XL68_9ACTN</name>
<dbReference type="InterPro" id="IPR037523">
    <property type="entry name" value="VOC_core"/>
</dbReference>
<protein>
    <submittedName>
        <fullName evidence="2">Glyoxalase</fullName>
    </submittedName>
</protein>
<dbReference type="Gene3D" id="3.30.720.110">
    <property type="match status" value="1"/>
</dbReference>
<dbReference type="InterPro" id="IPR004360">
    <property type="entry name" value="Glyas_Fos-R_dOase_dom"/>
</dbReference>
<dbReference type="InterPro" id="IPR029068">
    <property type="entry name" value="Glyas_Bleomycin-R_OHBP_Dase"/>
</dbReference>
<keyword evidence="3" id="KW-1185">Reference proteome</keyword>
<evidence type="ECO:0000313" key="2">
    <source>
        <dbReference type="EMBL" id="GID59241.1"/>
    </source>
</evidence>
<feature type="domain" description="VOC" evidence="1">
    <location>
        <begin position="3"/>
        <end position="121"/>
    </location>
</feature>
<sequence>MLTSSYPVLLTRDVATTASFYRDHFGFETTFEADWYVSLRRDRWELAVLDCAHETIPATHRGSVAAGMLLNLEVDDVDALYRDLVTDGPLTPALDIRTEDFGQRHFIVPAPDGVLVDIITNTPPTEAYAHQYESAVH</sequence>
<evidence type="ECO:0000313" key="3">
    <source>
        <dbReference type="Proteomes" id="UP000612282"/>
    </source>
</evidence>
<gene>
    <name evidence="2" type="ORF">Aco03nite_076450</name>
</gene>
<dbReference type="PROSITE" id="PS51819">
    <property type="entry name" value="VOC"/>
    <property type="match status" value="1"/>
</dbReference>
<reference evidence="2 3" key="1">
    <citation type="submission" date="2021-01" db="EMBL/GenBank/DDBJ databases">
        <title>Whole genome shotgun sequence of Actinoplanes couchii NBRC 106145.</title>
        <authorList>
            <person name="Komaki H."/>
            <person name="Tamura T."/>
        </authorList>
    </citation>
    <scope>NUCLEOTIDE SEQUENCE [LARGE SCALE GENOMIC DNA]</scope>
    <source>
        <strain evidence="2 3">NBRC 106145</strain>
    </source>
</reference>
<accession>A0ABQ3XL68</accession>
<dbReference type="Gene3D" id="3.30.720.120">
    <property type="match status" value="1"/>
</dbReference>
<organism evidence="2 3">
    <name type="scientific">Actinoplanes couchii</name>
    <dbReference type="NCBI Taxonomy" id="403638"/>
    <lineage>
        <taxon>Bacteria</taxon>
        <taxon>Bacillati</taxon>
        <taxon>Actinomycetota</taxon>
        <taxon>Actinomycetes</taxon>
        <taxon>Micromonosporales</taxon>
        <taxon>Micromonosporaceae</taxon>
        <taxon>Actinoplanes</taxon>
    </lineage>
</organism>
<dbReference type="Proteomes" id="UP000612282">
    <property type="component" value="Unassembled WGS sequence"/>
</dbReference>
<comment type="caution">
    <text evidence="2">The sequence shown here is derived from an EMBL/GenBank/DDBJ whole genome shotgun (WGS) entry which is preliminary data.</text>
</comment>
<proteinExistence type="predicted"/>
<evidence type="ECO:0000259" key="1">
    <source>
        <dbReference type="PROSITE" id="PS51819"/>
    </source>
</evidence>
<dbReference type="EMBL" id="BOMG01000095">
    <property type="protein sequence ID" value="GID59241.1"/>
    <property type="molecule type" value="Genomic_DNA"/>
</dbReference>
<dbReference type="Pfam" id="PF00903">
    <property type="entry name" value="Glyoxalase"/>
    <property type="match status" value="1"/>
</dbReference>
<dbReference type="RefSeq" id="WP_203805159.1">
    <property type="nucleotide sequence ID" value="NZ_BAAAQE010000117.1"/>
</dbReference>
<dbReference type="SUPFAM" id="SSF54593">
    <property type="entry name" value="Glyoxalase/Bleomycin resistance protein/Dihydroxybiphenyl dioxygenase"/>
    <property type="match status" value="1"/>
</dbReference>